<evidence type="ECO:0000313" key="4">
    <source>
        <dbReference type="EMBL" id="QJA81275.1"/>
    </source>
</evidence>
<gene>
    <name evidence="4" type="ORF">MM415A00561_0023</name>
    <name evidence="3" type="ORF">MM415B00894_0024</name>
    <name evidence="2" type="ORF">TM448A00624_0002</name>
    <name evidence="5" type="ORF">TM448B00723_0024</name>
</gene>
<protein>
    <submittedName>
        <fullName evidence="2">Uncharacterized protein</fullName>
    </submittedName>
</protein>
<accession>A0A6H1ZH27</accession>
<proteinExistence type="predicted"/>
<dbReference type="EMBL" id="MT142453">
    <property type="protein sequence ID" value="QJA81275.1"/>
    <property type="molecule type" value="Genomic_DNA"/>
</dbReference>
<dbReference type="AlphaFoldDB" id="A0A6H1ZH27"/>
<sequence length="203" mass="21404">MANGNGHRKGGRRGRLSIEALDGARRVYVDTGDITAAAASAGATVGAVQAHCEIGKWDEQRATKRAAEDAELVADERQKGEARRKANAQHYKWAQDIVGAFMGARLATLKTDLADCSIGDAARSTKGAMEALKIAQFMQRLVLEMNTDRVATESVGEMMGALRAEMLRTGEVEDLDGDGTATDSGDDPSVGARGRNAAPQGTA</sequence>
<evidence type="ECO:0000313" key="3">
    <source>
        <dbReference type="EMBL" id="QJA61769.1"/>
    </source>
</evidence>
<dbReference type="EMBL" id="MT141452">
    <property type="protein sequence ID" value="QJA61769.1"/>
    <property type="molecule type" value="Genomic_DNA"/>
</dbReference>
<evidence type="ECO:0000313" key="2">
    <source>
        <dbReference type="EMBL" id="QJA47223.1"/>
    </source>
</evidence>
<evidence type="ECO:0000313" key="5">
    <source>
        <dbReference type="EMBL" id="QJH96421.1"/>
    </source>
</evidence>
<name>A0A6H1ZH27_9ZZZZ</name>
<organism evidence="2">
    <name type="scientific">viral metagenome</name>
    <dbReference type="NCBI Taxonomy" id="1070528"/>
    <lineage>
        <taxon>unclassified sequences</taxon>
        <taxon>metagenomes</taxon>
        <taxon>organismal metagenomes</taxon>
    </lineage>
</organism>
<dbReference type="EMBL" id="MT144036">
    <property type="protein sequence ID" value="QJA47223.1"/>
    <property type="molecule type" value="Genomic_DNA"/>
</dbReference>
<dbReference type="EMBL" id="MT144650">
    <property type="protein sequence ID" value="QJH96421.1"/>
    <property type="molecule type" value="Genomic_DNA"/>
</dbReference>
<evidence type="ECO:0000256" key="1">
    <source>
        <dbReference type="SAM" id="MobiDB-lite"/>
    </source>
</evidence>
<feature type="region of interest" description="Disordered" evidence="1">
    <location>
        <begin position="171"/>
        <end position="203"/>
    </location>
</feature>
<reference evidence="2" key="1">
    <citation type="submission" date="2020-03" db="EMBL/GenBank/DDBJ databases">
        <title>The deep terrestrial virosphere.</title>
        <authorList>
            <person name="Holmfeldt K."/>
            <person name="Nilsson E."/>
            <person name="Simone D."/>
            <person name="Lopez-Fernandez M."/>
            <person name="Wu X."/>
            <person name="de Brujin I."/>
            <person name="Lundin D."/>
            <person name="Andersson A."/>
            <person name="Bertilsson S."/>
            <person name="Dopson M."/>
        </authorList>
    </citation>
    <scope>NUCLEOTIDE SEQUENCE</scope>
    <source>
        <strain evidence="4">MM415A00561</strain>
        <strain evidence="3">MM415B00894</strain>
        <strain evidence="2">TM448A00624</strain>
        <strain evidence="5">TM448B00723</strain>
    </source>
</reference>